<organism evidence="1 2">
    <name type="scientific">Trichonephila inaurata madagascariensis</name>
    <dbReference type="NCBI Taxonomy" id="2747483"/>
    <lineage>
        <taxon>Eukaryota</taxon>
        <taxon>Metazoa</taxon>
        <taxon>Ecdysozoa</taxon>
        <taxon>Arthropoda</taxon>
        <taxon>Chelicerata</taxon>
        <taxon>Arachnida</taxon>
        <taxon>Araneae</taxon>
        <taxon>Araneomorphae</taxon>
        <taxon>Entelegynae</taxon>
        <taxon>Araneoidea</taxon>
        <taxon>Nephilidae</taxon>
        <taxon>Trichonephila</taxon>
        <taxon>Trichonephila inaurata</taxon>
    </lineage>
</organism>
<dbReference type="Proteomes" id="UP000886998">
    <property type="component" value="Unassembled WGS sequence"/>
</dbReference>
<accession>A0A8X6MHZ2</accession>
<comment type="caution">
    <text evidence="1">The sequence shown here is derived from an EMBL/GenBank/DDBJ whole genome shotgun (WGS) entry which is preliminary data.</text>
</comment>
<dbReference type="EMBL" id="BMAV01026990">
    <property type="protein sequence ID" value="GFS55084.1"/>
    <property type="molecule type" value="Genomic_DNA"/>
</dbReference>
<evidence type="ECO:0000313" key="2">
    <source>
        <dbReference type="Proteomes" id="UP000886998"/>
    </source>
</evidence>
<keyword evidence="2" id="KW-1185">Reference proteome</keyword>
<sequence>MKCAADDASSGADETRPLLTAPHTLPLHIAEVDMPGWLTRVTSDLALSGGVWSQASQAAGEEQNLRGIALSSSYNDNVYYGRGGQHVNREAN</sequence>
<name>A0A8X6MHZ2_9ARAC</name>
<evidence type="ECO:0000313" key="1">
    <source>
        <dbReference type="EMBL" id="GFS55084.1"/>
    </source>
</evidence>
<protein>
    <submittedName>
        <fullName evidence="1">Uncharacterized protein</fullName>
    </submittedName>
</protein>
<proteinExistence type="predicted"/>
<dbReference type="AlphaFoldDB" id="A0A8X6MHZ2"/>
<gene>
    <name evidence="1" type="ORF">TNIN_473911</name>
</gene>
<reference evidence="1" key="1">
    <citation type="submission" date="2020-08" db="EMBL/GenBank/DDBJ databases">
        <title>Multicomponent nature underlies the extraordinary mechanical properties of spider dragline silk.</title>
        <authorList>
            <person name="Kono N."/>
            <person name="Nakamura H."/>
            <person name="Mori M."/>
            <person name="Yoshida Y."/>
            <person name="Ohtoshi R."/>
            <person name="Malay A.D."/>
            <person name="Moran D.A.P."/>
            <person name="Tomita M."/>
            <person name="Numata K."/>
            <person name="Arakawa K."/>
        </authorList>
    </citation>
    <scope>NUCLEOTIDE SEQUENCE</scope>
</reference>